<accession>A0A7U2ETE6</accession>
<protein>
    <submittedName>
        <fullName evidence="1">Uncharacterized protein</fullName>
    </submittedName>
</protein>
<name>A0A7U2ETE6_PHANO</name>
<dbReference type="EMBL" id="CP069024">
    <property type="protein sequence ID" value="QRC92451.1"/>
    <property type="molecule type" value="Genomic_DNA"/>
</dbReference>
<proteinExistence type="predicted"/>
<gene>
    <name evidence="1" type="ORF">JI435_402490</name>
</gene>
<dbReference type="Proteomes" id="UP000663193">
    <property type="component" value="Chromosome 2"/>
</dbReference>
<keyword evidence="2" id="KW-1185">Reference proteome</keyword>
<evidence type="ECO:0000313" key="2">
    <source>
        <dbReference type="Proteomes" id="UP000663193"/>
    </source>
</evidence>
<organism evidence="1 2">
    <name type="scientific">Phaeosphaeria nodorum (strain SN15 / ATCC MYA-4574 / FGSC 10173)</name>
    <name type="common">Glume blotch fungus</name>
    <name type="synonym">Parastagonospora nodorum</name>
    <dbReference type="NCBI Taxonomy" id="321614"/>
    <lineage>
        <taxon>Eukaryota</taxon>
        <taxon>Fungi</taxon>
        <taxon>Dikarya</taxon>
        <taxon>Ascomycota</taxon>
        <taxon>Pezizomycotina</taxon>
        <taxon>Dothideomycetes</taxon>
        <taxon>Pleosporomycetidae</taxon>
        <taxon>Pleosporales</taxon>
        <taxon>Pleosporineae</taxon>
        <taxon>Phaeosphaeriaceae</taxon>
        <taxon>Parastagonospora</taxon>
    </lineage>
</organism>
<reference evidence="2" key="1">
    <citation type="journal article" date="2021" name="BMC Genomics">
        <title>Chromosome-level genome assembly and manually-curated proteome of model necrotroph Parastagonospora nodorum Sn15 reveals a genome-wide trove of candidate effector homologs, and redundancy of virulence-related functions within an accessory chromosome.</title>
        <authorList>
            <person name="Bertazzoni S."/>
            <person name="Jones D.A.B."/>
            <person name="Phan H.T."/>
            <person name="Tan K.-C."/>
            <person name="Hane J.K."/>
        </authorList>
    </citation>
    <scope>NUCLEOTIDE SEQUENCE [LARGE SCALE GENOMIC DNA]</scope>
    <source>
        <strain evidence="2">SN15 / ATCC MYA-4574 / FGSC 10173)</strain>
    </source>
</reference>
<dbReference type="VEuPathDB" id="FungiDB:JI435_402490"/>
<dbReference type="AlphaFoldDB" id="A0A7U2ETE6"/>
<sequence>MFLNIRATCAVIWPRHLAGIATMHSPAYVMAVRFSTSPRACTTPQKRRTWYINTSFRKYLQHTLSNDDSIFLTEVIDRSNCPK</sequence>
<evidence type="ECO:0000313" key="1">
    <source>
        <dbReference type="EMBL" id="QRC92451.1"/>
    </source>
</evidence>